<evidence type="ECO:0000259" key="2">
    <source>
        <dbReference type="PROSITE" id="PS50041"/>
    </source>
</evidence>
<dbReference type="InterPro" id="IPR016187">
    <property type="entry name" value="CTDL_fold"/>
</dbReference>
<gene>
    <name evidence="3" type="ORF">KP79_PYT21434</name>
</gene>
<feature type="signal peptide" evidence="1">
    <location>
        <begin position="1"/>
        <end position="28"/>
    </location>
</feature>
<dbReference type="Proteomes" id="UP000242188">
    <property type="component" value="Unassembled WGS sequence"/>
</dbReference>
<accession>A0A210PXP4</accession>
<keyword evidence="4" id="KW-1185">Reference proteome</keyword>
<evidence type="ECO:0000313" key="3">
    <source>
        <dbReference type="EMBL" id="OWF41253.1"/>
    </source>
</evidence>
<protein>
    <submittedName>
        <fullName evidence="3">C-type mannose receptor 2</fullName>
    </submittedName>
</protein>
<name>A0A210PXP4_MIZYE</name>
<reference evidence="3 4" key="1">
    <citation type="journal article" date="2017" name="Nat. Ecol. Evol.">
        <title>Scallop genome provides insights into evolution of bilaterian karyotype and development.</title>
        <authorList>
            <person name="Wang S."/>
            <person name="Zhang J."/>
            <person name="Jiao W."/>
            <person name="Li J."/>
            <person name="Xun X."/>
            <person name="Sun Y."/>
            <person name="Guo X."/>
            <person name="Huan P."/>
            <person name="Dong B."/>
            <person name="Zhang L."/>
            <person name="Hu X."/>
            <person name="Sun X."/>
            <person name="Wang J."/>
            <person name="Zhao C."/>
            <person name="Wang Y."/>
            <person name="Wang D."/>
            <person name="Huang X."/>
            <person name="Wang R."/>
            <person name="Lv J."/>
            <person name="Li Y."/>
            <person name="Zhang Z."/>
            <person name="Liu B."/>
            <person name="Lu W."/>
            <person name="Hui Y."/>
            <person name="Liang J."/>
            <person name="Zhou Z."/>
            <person name="Hou R."/>
            <person name="Li X."/>
            <person name="Liu Y."/>
            <person name="Li H."/>
            <person name="Ning X."/>
            <person name="Lin Y."/>
            <person name="Zhao L."/>
            <person name="Xing Q."/>
            <person name="Dou J."/>
            <person name="Li Y."/>
            <person name="Mao J."/>
            <person name="Guo H."/>
            <person name="Dou H."/>
            <person name="Li T."/>
            <person name="Mu C."/>
            <person name="Jiang W."/>
            <person name="Fu Q."/>
            <person name="Fu X."/>
            <person name="Miao Y."/>
            <person name="Liu J."/>
            <person name="Yu Q."/>
            <person name="Li R."/>
            <person name="Liao H."/>
            <person name="Li X."/>
            <person name="Kong Y."/>
            <person name="Jiang Z."/>
            <person name="Chourrout D."/>
            <person name="Li R."/>
            <person name="Bao Z."/>
        </authorList>
    </citation>
    <scope>NUCLEOTIDE SEQUENCE [LARGE SCALE GENOMIC DNA]</scope>
    <source>
        <strain evidence="3 4">PY_sf001</strain>
    </source>
</reference>
<dbReference type="SUPFAM" id="SSF56436">
    <property type="entry name" value="C-type lectin-like"/>
    <property type="match status" value="1"/>
</dbReference>
<evidence type="ECO:0000313" key="4">
    <source>
        <dbReference type="Proteomes" id="UP000242188"/>
    </source>
</evidence>
<dbReference type="InterPro" id="IPR001304">
    <property type="entry name" value="C-type_lectin-like"/>
</dbReference>
<evidence type="ECO:0000256" key="1">
    <source>
        <dbReference type="SAM" id="SignalP"/>
    </source>
</evidence>
<feature type="chain" id="PRO_5012194187" evidence="1">
    <location>
        <begin position="29"/>
        <end position="219"/>
    </location>
</feature>
<keyword evidence="3" id="KW-0675">Receptor</keyword>
<feature type="domain" description="C-type lectin" evidence="2">
    <location>
        <begin position="46"/>
        <end position="158"/>
    </location>
</feature>
<organism evidence="3 4">
    <name type="scientific">Mizuhopecten yessoensis</name>
    <name type="common">Japanese scallop</name>
    <name type="synonym">Patinopecten yessoensis</name>
    <dbReference type="NCBI Taxonomy" id="6573"/>
    <lineage>
        <taxon>Eukaryota</taxon>
        <taxon>Metazoa</taxon>
        <taxon>Spiralia</taxon>
        <taxon>Lophotrochozoa</taxon>
        <taxon>Mollusca</taxon>
        <taxon>Bivalvia</taxon>
        <taxon>Autobranchia</taxon>
        <taxon>Pteriomorphia</taxon>
        <taxon>Pectinida</taxon>
        <taxon>Pectinoidea</taxon>
        <taxon>Pectinidae</taxon>
        <taxon>Mizuhopecten</taxon>
    </lineage>
</organism>
<dbReference type="SMART" id="SM00034">
    <property type="entry name" value="CLECT"/>
    <property type="match status" value="1"/>
</dbReference>
<dbReference type="CDD" id="cd00037">
    <property type="entry name" value="CLECT"/>
    <property type="match status" value="1"/>
</dbReference>
<dbReference type="InterPro" id="IPR050111">
    <property type="entry name" value="C-type_lectin/snaclec_domain"/>
</dbReference>
<sequence length="219" mass="23553">MSSTFKDFVFRTRSAMLLLLYSATIVRTELSCGHIDAYVKHQVVLVNAQCYHLAQDAVSWNDAVTRCRLNNGTLASIPDLTVNTALIKLSTNLDYSNLANVSFYWIGGKVDSIVTGVTWLRDPGTGFVAFNDGEPQGSAEFGCLMLDPGAGGWATDMCVASLELAGYICEYPGKERALPAGDTPQPGSHAGAESLMEAGVVCFCITIAMITRRLGEQLV</sequence>
<proteinExistence type="predicted"/>
<comment type="caution">
    <text evidence="3">The sequence shown here is derived from an EMBL/GenBank/DDBJ whole genome shotgun (WGS) entry which is preliminary data.</text>
</comment>
<dbReference type="OrthoDB" id="6285913at2759"/>
<dbReference type="PANTHER" id="PTHR22803">
    <property type="entry name" value="MANNOSE, PHOSPHOLIPASE, LECTIN RECEPTOR RELATED"/>
    <property type="match status" value="1"/>
</dbReference>
<dbReference type="Gene3D" id="3.10.100.10">
    <property type="entry name" value="Mannose-Binding Protein A, subunit A"/>
    <property type="match status" value="1"/>
</dbReference>
<dbReference type="InterPro" id="IPR016186">
    <property type="entry name" value="C-type_lectin-like/link_sf"/>
</dbReference>
<dbReference type="EMBL" id="NEDP02005415">
    <property type="protein sequence ID" value="OWF41253.1"/>
    <property type="molecule type" value="Genomic_DNA"/>
</dbReference>
<keyword evidence="1" id="KW-0732">Signal</keyword>
<dbReference type="AlphaFoldDB" id="A0A210PXP4"/>
<dbReference type="PROSITE" id="PS50041">
    <property type="entry name" value="C_TYPE_LECTIN_2"/>
    <property type="match status" value="1"/>
</dbReference>